<evidence type="ECO:0008006" key="3">
    <source>
        <dbReference type="Google" id="ProtNLM"/>
    </source>
</evidence>
<dbReference type="RefSeq" id="WP_324178315.1">
    <property type="nucleotide sequence ID" value="NZ_BAABAW010000016.1"/>
</dbReference>
<evidence type="ECO:0000313" key="1">
    <source>
        <dbReference type="EMBL" id="MEB3344266.1"/>
    </source>
</evidence>
<sequence length="72" mass="7957">MKKTFYYTFILFGFGLTFSLDSEDYNLVKKEAFAGHTCCPEDGSTCPAGSSTLTDYYKKSEGSCNSDGDSDY</sequence>
<reference evidence="1 2" key="1">
    <citation type="journal article" date="2013" name="Int. J. Syst. Evol. Microbiol.">
        <title>Aquimarina gracilis sp. nov., isolated from the gut microflora of a mussel, Mytilus coruscus, and emended description of Aquimarina spongiae.</title>
        <authorList>
            <person name="Park S.C."/>
            <person name="Choe H.N."/>
            <person name="Baik K.S."/>
            <person name="Seong C.N."/>
        </authorList>
    </citation>
    <scope>NUCLEOTIDE SEQUENCE [LARGE SCALE GENOMIC DNA]</scope>
    <source>
        <strain evidence="1 2">PSC32</strain>
    </source>
</reference>
<comment type="caution">
    <text evidence="1">The sequence shown here is derived from an EMBL/GenBank/DDBJ whole genome shotgun (WGS) entry which is preliminary data.</text>
</comment>
<name>A0ABU5ZSL4_9FLAO</name>
<keyword evidence="2" id="KW-1185">Reference proteome</keyword>
<dbReference type="Proteomes" id="UP001327027">
    <property type="component" value="Unassembled WGS sequence"/>
</dbReference>
<protein>
    <recommendedName>
        <fullName evidence="3">Secreted protein</fullName>
    </recommendedName>
</protein>
<gene>
    <name evidence="1" type="ORF">U6A24_02280</name>
</gene>
<proteinExistence type="predicted"/>
<dbReference type="EMBL" id="JAYKLX010000001">
    <property type="protein sequence ID" value="MEB3344266.1"/>
    <property type="molecule type" value="Genomic_DNA"/>
</dbReference>
<accession>A0ABU5ZSL4</accession>
<evidence type="ECO:0000313" key="2">
    <source>
        <dbReference type="Proteomes" id="UP001327027"/>
    </source>
</evidence>
<organism evidence="1 2">
    <name type="scientific">Aquimarina gracilis</name>
    <dbReference type="NCBI Taxonomy" id="874422"/>
    <lineage>
        <taxon>Bacteria</taxon>
        <taxon>Pseudomonadati</taxon>
        <taxon>Bacteroidota</taxon>
        <taxon>Flavobacteriia</taxon>
        <taxon>Flavobacteriales</taxon>
        <taxon>Flavobacteriaceae</taxon>
        <taxon>Aquimarina</taxon>
    </lineage>
</organism>